<dbReference type="NCBIfam" id="NF033522">
    <property type="entry name" value="lasso_benenodin"/>
    <property type="match status" value="1"/>
</dbReference>
<dbReference type="EMBL" id="CP053021">
    <property type="protein sequence ID" value="QJR02173.1"/>
    <property type="molecule type" value="Genomic_DNA"/>
</dbReference>
<evidence type="ECO:0000313" key="3">
    <source>
        <dbReference type="EMBL" id="QJR02173.1"/>
    </source>
</evidence>
<organism evidence="3 5">
    <name type="scientific">Sphingobium yanoikuyae</name>
    <name type="common">Sphingomonas yanoikuyae</name>
    <dbReference type="NCBI Taxonomy" id="13690"/>
    <lineage>
        <taxon>Bacteria</taxon>
        <taxon>Pseudomonadati</taxon>
        <taxon>Pseudomonadota</taxon>
        <taxon>Alphaproteobacteria</taxon>
        <taxon>Sphingomonadales</taxon>
        <taxon>Sphingomonadaceae</taxon>
        <taxon>Sphingobium</taxon>
    </lineage>
</organism>
<dbReference type="AlphaFoldDB" id="A0A6M4G7E0"/>
<proteinExistence type="predicted"/>
<protein>
    <submittedName>
        <fullName evidence="3">Benenodin family lasso peptide</fullName>
    </submittedName>
</protein>
<evidence type="ECO:0000313" key="5">
    <source>
        <dbReference type="Proteomes" id="UP000502611"/>
    </source>
</evidence>
<dbReference type="Proteomes" id="UP000464086">
    <property type="component" value="Chromosome"/>
</dbReference>
<evidence type="ECO:0000256" key="1">
    <source>
        <dbReference type="SAM" id="MobiDB-lite"/>
    </source>
</evidence>
<dbReference type="RefSeq" id="WP_146037182.1">
    <property type="nucleotide sequence ID" value="NZ_CP047218.1"/>
</dbReference>
<accession>A0A6M4G7E0</accession>
<reference evidence="2 4" key="1">
    <citation type="submission" date="2019-12" db="EMBL/GenBank/DDBJ databases">
        <title>Functional and genomic insights into the Sphingobium yanoikuyae YC-JY1, a bacterium efficiently degrading bisphenol A.</title>
        <authorList>
            <person name="Jia Y."/>
            <person name="Li X."/>
            <person name="Wang J."/>
            <person name="Eltoukhy A."/>
            <person name="Lamraoui I."/>
            <person name="Yan Y."/>
        </authorList>
    </citation>
    <scope>NUCLEOTIDE SEQUENCE [LARGE SCALE GENOMIC DNA]</scope>
    <source>
        <strain evidence="2 4">YC-JY1</strain>
    </source>
</reference>
<dbReference type="EMBL" id="CP047218">
    <property type="protein sequence ID" value="QHD66485.1"/>
    <property type="molecule type" value="Genomic_DNA"/>
</dbReference>
<dbReference type="InterPro" id="IPR049805">
    <property type="entry name" value="Lasso_benenodin"/>
</dbReference>
<evidence type="ECO:0000313" key="4">
    <source>
        <dbReference type="Proteomes" id="UP000464086"/>
    </source>
</evidence>
<reference evidence="3 5" key="2">
    <citation type="submission" date="2020-04" db="EMBL/GenBank/DDBJ databases">
        <title>The Whole Genome Analysis of High salt-tolerant Sphingobium yanoikuyae YC-XJ2 with Aryl organophosphorus flame retardants (aryl-OPFRs)-degrading capacity and characteristics of Related phosphotriesterase.</title>
        <authorList>
            <person name="Li X."/>
        </authorList>
    </citation>
    <scope>NUCLEOTIDE SEQUENCE [LARGE SCALE GENOMIC DNA]</scope>
    <source>
        <strain evidence="3 5">YC-XJ2</strain>
    </source>
</reference>
<evidence type="ECO:0000313" key="2">
    <source>
        <dbReference type="EMBL" id="QHD66485.1"/>
    </source>
</evidence>
<sequence length="44" mass="4652">MEREYETTDDRVVELGVASEVTNGFGGSGADNPDQQPNPGILEG</sequence>
<dbReference type="Pfam" id="PF24178">
    <property type="entry name" value="Subterisin"/>
    <property type="match status" value="1"/>
</dbReference>
<name>A0A6M4G7E0_SPHYA</name>
<feature type="region of interest" description="Disordered" evidence="1">
    <location>
        <begin position="19"/>
        <end position="44"/>
    </location>
</feature>
<dbReference type="Proteomes" id="UP000502611">
    <property type="component" value="Chromosome"/>
</dbReference>
<gene>
    <name evidence="2" type="ORF">GS397_04955</name>
    <name evidence="3" type="ORF">HH800_08175</name>
</gene>